<protein>
    <submittedName>
        <fullName evidence="2">Glucokinase</fullName>
    </submittedName>
</protein>
<dbReference type="Gene3D" id="3.30.420.40">
    <property type="match status" value="2"/>
</dbReference>
<name>A0A3D9FLT5_9FLAO</name>
<dbReference type="Pfam" id="PF00480">
    <property type="entry name" value="ROK"/>
    <property type="match status" value="1"/>
</dbReference>
<dbReference type="RefSeq" id="WP_115890004.1">
    <property type="nucleotide sequence ID" value="NZ_QRDQ01000013.1"/>
</dbReference>
<keyword evidence="2" id="KW-0418">Kinase</keyword>
<sequence length="314" mass="34882">MAIIIGVDVGGSHVSSAAVDSESFKIVSDTYFCGPVDCMASKEIILQKWAEIINETIDVIEKNQMISENETIGISFSMPGPFQYESGIAMFKGNNKFEALFNVSVSDELLKYIKNKNVNFRFLNDASCFGVGSTLKQISGSAHEKVIAITLGTGFGATFLDDKLPITQGLNVPNNGCLWDKPFENDIADNYFSTRWFLKEYENASGEIATDGVKEIAGLENHSTAKIFDNFADNLTSFLSPYIINFDADLLVIGGNIAKSYKLFLTKLEENFKSRDIDLTISIVDETEQTSILGSSYLYNDVFWERIKDELPNF</sequence>
<dbReference type="InterPro" id="IPR043129">
    <property type="entry name" value="ATPase_NBD"/>
</dbReference>
<dbReference type="SUPFAM" id="SSF53067">
    <property type="entry name" value="Actin-like ATPase domain"/>
    <property type="match status" value="1"/>
</dbReference>
<organism evidence="2 3">
    <name type="scientific">Flavobacterium cutihirudinis</name>
    <dbReference type="NCBI Taxonomy" id="1265740"/>
    <lineage>
        <taxon>Bacteria</taxon>
        <taxon>Pseudomonadati</taxon>
        <taxon>Bacteroidota</taxon>
        <taxon>Flavobacteriia</taxon>
        <taxon>Flavobacteriales</taxon>
        <taxon>Flavobacteriaceae</taxon>
        <taxon>Flavobacterium</taxon>
    </lineage>
</organism>
<proteinExistence type="inferred from homology"/>
<dbReference type="AlphaFoldDB" id="A0A3D9FLT5"/>
<comment type="similarity">
    <text evidence="1">Belongs to the ROK (NagC/XylR) family.</text>
</comment>
<evidence type="ECO:0000313" key="3">
    <source>
        <dbReference type="Proteomes" id="UP000257004"/>
    </source>
</evidence>
<accession>A0A3D9FLT5</accession>
<dbReference type="OrthoDB" id="49666at2"/>
<keyword evidence="2" id="KW-0808">Transferase</keyword>
<reference evidence="2 3" key="1">
    <citation type="submission" date="2018-07" db="EMBL/GenBank/DDBJ databases">
        <title>Genomic Encyclopedia of Archaeal and Bacterial Type Strains, Phase II (KMG-II): from individual species to whole genera.</title>
        <authorList>
            <person name="Goeker M."/>
        </authorList>
    </citation>
    <scope>NUCLEOTIDE SEQUENCE [LARGE SCALE GENOMIC DNA]</scope>
    <source>
        <strain evidence="2 3">DSM 25795</strain>
    </source>
</reference>
<dbReference type="InterPro" id="IPR000600">
    <property type="entry name" value="ROK"/>
</dbReference>
<dbReference type="GO" id="GO:0016301">
    <property type="term" value="F:kinase activity"/>
    <property type="evidence" value="ECO:0007669"/>
    <property type="project" value="UniProtKB-KW"/>
</dbReference>
<gene>
    <name evidence="2" type="ORF">BD847_4092</name>
</gene>
<dbReference type="PANTHER" id="PTHR18964:SF149">
    <property type="entry name" value="BIFUNCTIONAL UDP-N-ACETYLGLUCOSAMINE 2-EPIMERASE_N-ACETYLMANNOSAMINE KINASE"/>
    <property type="match status" value="1"/>
</dbReference>
<dbReference type="EMBL" id="QRDQ01000013">
    <property type="protein sequence ID" value="RED19071.1"/>
    <property type="molecule type" value="Genomic_DNA"/>
</dbReference>
<dbReference type="Proteomes" id="UP000257004">
    <property type="component" value="Unassembled WGS sequence"/>
</dbReference>
<dbReference type="PANTHER" id="PTHR18964">
    <property type="entry name" value="ROK (REPRESSOR, ORF, KINASE) FAMILY"/>
    <property type="match status" value="1"/>
</dbReference>
<evidence type="ECO:0000256" key="1">
    <source>
        <dbReference type="ARBA" id="ARBA00006479"/>
    </source>
</evidence>
<keyword evidence="3" id="KW-1185">Reference proteome</keyword>
<evidence type="ECO:0000313" key="2">
    <source>
        <dbReference type="EMBL" id="RED19071.1"/>
    </source>
</evidence>
<comment type="caution">
    <text evidence="2">The sequence shown here is derived from an EMBL/GenBank/DDBJ whole genome shotgun (WGS) entry which is preliminary data.</text>
</comment>